<dbReference type="PANTHER" id="PTHR33741:SF5">
    <property type="entry name" value="TRANSMEMBRANE PROTEIN DDB_G0269096-RELATED"/>
    <property type="match status" value="1"/>
</dbReference>
<protein>
    <submittedName>
        <fullName evidence="3">Probable transmembrane protein</fullName>
    </submittedName>
</protein>
<dbReference type="InterPro" id="IPR058581">
    <property type="entry name" value="TM_HPP"/>
</dbReference>
<evidence type="ECO:0000313" key="3">
    <source>
        <dbReference type="EMBL" id="CUS45995.1"/>
    </source>
</evidence>
<dbReference type="EMBL" id="CZQE01000324">
    <property type="protein sequence ID" value="CUS45995.1"/>
    <property type="molecule type" value="Genomic_DNA"/>
</dbReference>
<feature type="transmembrane region" description="Helical" evidence="1">
    <location>
        <begin position="51"/>
        <end position="70"/>
    </location>
</feature>
<name>A0A160TLF2_9ZZZZ</name>
<accession>A0A160TLF2</accession>
<dbReference type="Pfam" id="PF04982">
    <property type="entry name" value="TM_HPP"/>
    <property type="match status" value="1"/>
</dbReference>
<evidence type="ECO:0000259" key="2">
    <source>
        <dbReference type="Pfam" id="PF04982"/>
    </source>
</evidence>
<feature type="transmembrane region" description="Helical" evidence="1">
    <location>
        <begin position="152"/>
        <end position="169"/>
    </location>
</feature>
<organism evidence="3">
    <name type="scientific">hydrothermal vent metagenome</name>
    <dbReference type="NCBI Taxonomy" id="652676"/>
    <lineage>
        <taxon>unclassified sequences</taxon>
        <taxon>metagenomes</taxon>
        <taxon>ecological metagenomes</taxon>
    </lineage>
</organism>
<feature type="domain" description="HPP transmembrane region" evidence="2">
    <location>
        <begin position="18"/>
        <end position="174"/>
    </location>
</feature>
<reference evidence="3" key="1">
    <citation type="submission" date="2015-10" db="EMBL/GenBank/DDBJ databases">
        <authorList>
            <person name="Gilbert D.G."/>
        </authorList>
    </citation>
    <scope>NUCLEOTIDE SEQUENCE</scope>
</reference>
<proteinExistence type="predicted"/>
<feature type="transmembrane region" description="Helical" evidence="1">
    <location>
        <begin position="24"/>
        <end position="45"/>
    </location>
</feature>
<sequence>MKLGNTFPRFFNPLLAGASLRDRVIACIGALIGIALTAFACTSLHLSMAELPFLLAPIGASAVLVFAVPASPLAQPWSVVGGNMVSAIVGVTAAHMMLPPMLAAGLAVSGAILAMSLLRCLHPPGGAVALTAVIGGPVIAGSGYLFALMPVATNSLALVLVGLLFHRFSGHSYPHRPAMAQDKDAGFHPEAIDQALADLGETFDVSREDLDLLLQRAAFHERERRSAARRGAAGRR</sequence>
<gene>
    <name evidence="3" type="ORF">MGWOODY_Smn1026</name>
</gene>
<dbReference type="AlphaFoldDB" id="A0A160TLF2"/>
<feature type="transmembrane region" description="Helical" evidence="1">
    <location>
        <begin position="128"/>
        <end position="146"/>
    </location>
</feature>
<keyword evidence="1" id="KW-0472">Membrane</keyword>
<keyword evidence="1 3" id="KW-0812">Transmembrane</keyword>
<evidence type="ECO:0000256" key="1">
    <source>
        <dbReference type="SAM" id="Phobius"/>
    </source>
</evidence>
<dbReference type="PANTHER" id="PTHR33741">
    <property type="entry name" value="TRANSMEMBRANE PROTEIN DDB_G0269096-RELATED"/>
    <property type="match status" value="1"/>
</dbReference>
<keyword evidence="1" id="KW-1133">Transmembrane helix</keyword>
<dbReference type="InterPro" id="IPR007065">
    <property type="entry name" value="HPP"/>
</dbReference>